<dbReference type="Gene3D" id="1.10.287.130">
    <property type="match status" value="1"/>
</dbReference>
<dbReference type="NCBIfam" id="TIGR00229">
    <property type="entry name" value="sensory_box"/>
    <property type="match status" value="2"/>
</dbReference>
<evidence type="ECO:0000259" key="9">
    <source>
        <dbReference type="PROSITE" id="PS50109"/>
    </source>
</evidence>
<dbReference type="SUPFAM" id="SSF55874">
    <property type="entry name" value="ATPase domain of HSP90 chaperone/DNA topoisomerase II/histidine kinase"/>
    <property type="match status" value="1"/>
</dbReference>
<comment type="catalytic activity">
    <reaction evidence="1">
        <text>ATP + protein L-histidine = ADP + protein N-phospho-L-histidine.</text>
        <dbReference type="EC" id="2.7.13.3"/>
    </reaction>
</comment>
<gene>
    <name evidence="12" type="ORF">J2S03_000185</name>
</gene>
<dbReference type="PROSITE" id="PS50113">
    <property type="entry name" value="PAC"/>
    <property type="match status" value="1"/>
</dbReference>
<protein>
    <recommendedName>
        <fullName evidence="2">histidine kinase</fullName>
        <ecNumber evidence="2">2.7.13.3</ecNumber>
    </recommendedName>
</protein>
<evidence type="ECO:0000256" key="2">
    <source>
        <dbReference type="ARBA" id="ARBA00012438"/>
    </source>
</evidence>
<dbReference type="InterPro" id="IPR036097">
    <property type="entry name" value="HisK_dim/P_sf"/>
</dbReference>
<evidence type="ECO:0000256" key="6">
    <source>
        <dbReference type="ARBA" id="ARBA00022777"/>
    </source>
</evidence>
<keyword evidence="8" id="KW-0902">Two-component regulatory system</keyword>
<dbReference type="Gene3D" id="3.30.450.20">
    <property type="entry name" value="PAS domain"/>
    <property type="match status" value="2"/>
</dbReference>
<dbReference type="SUPFAM" id="SSF47384">
    <property type="entry name" value="Homodimeric domain of signal transducing histidine kinase"/>
    <property type="match status" value="1"/>
</dbReference>
<keyword evidence="6" id="KW-0418">Kinase</keyword>
<dbReference type="Gene3D" id="3.30.565.10">
    <property type="entry name" value="Histidine kinase-like ATPase, C-terminal domain"/>
    <property type="match status" value="1"/>
</dbReference>
<dbReference type="EC" id="2.7.13.3" evidence="2"/>
<dbReference type="CDD" id="cd00075">
    <property type="entry name" value="HATPase"/>
    <property type="match status" value="1"/>
</dbReference>
<dbReference type="Pfam" id="PF13426">
    <property type="entry name" value="PAS_9"/>
    <property type="match status" value="1"/>
</dbReference>
<dbReference type="SMART" id="SM00388">
    <property type="entry name" value="HisKA"/>
    <property type="match status" value="1"/>
</dbReference>
<reference evidence="12 13" key="1">
    <citation type="submission" date="2023-07" db="EMBL/GenBank/DDBJ databases">
        <title>Genomic Encyclopedia of Type Strains, Phase IV (KMG-IV): sequencing the most valuable type-strain genomes for metagenomic binning, comparative biology and taxonomic classification.</title>
        <authorList>
            <person name="Goeker M."/>
        </authorList>
    </citation>
    <scope>NUCLEOTIDE SEQUENCE [LARGE SCALE GENOMIC DNA]</scope>
    <source>
        <strain evidence="12 13">DSM 4006</strain>
    </source>
</reference>
<dbReference type="InterPro" id="IPR036890">
    <property type="entry name" value="HATPase_C_sf"/>
</dbReference>
<dbReference type="CDD" id="cd00082">
    <property type="entry name" value="HisKA"/>
    <property type="match status" value="1"/>
</dbReference>
<accession>A0ABT9XDL1</accession>
<dbReference type="Pfam" id="PF00512">
    <property type="entry name" value="HisKA"/>
    <property type="match status" value="1"/>
</dbReference>
<dbReference type="SUPFAM" id="SSF55785">
    <property type="entry name" value="PYP-like sensor domain (PAS domain)"/>
    <property type="match status" value="2"/>
</dbReference>
<keyword evidence="7" id="KW-0067">ATP-binding</keyword>
<dbReference type="PROSITE" id="PS50109">
    <property type="entry name" value="HIS_KIN"/>
    <property type="match status" value="1"/>
</dbReference>
<evidence type="ECO:0000256" key="8">
    <source>
        <dbReference type="ARBA" id="ARBA00023012"/>
    </source>
</evidence>
<dbReference type="InterPro" id="IPR000014">
    <property type="entry name" value="PAS"/>
</dbReference>
<evidence type="ECO:0000256" key="4">
    <source>
        <dbReference type="ARBA" id="ARBA00022679"/>
    </source>
</evidence>
<organism evidence="12 13">
    <name type="scientific">Alicyclobacillus cycloheptanicus</name>
    <dbReference type="NCBI Taxonomy" id="1457"/>
    <lineage>
        <taxon>Bacteria</taxon>
        <taxon>Bacillati</taxon>
        <taxon>Bacillota</taxon>
        <taxon>Bacilli</taxon>
        <taxon>Bacillales</taxon>
        <taxon>Alicyclobacillaceae</taxon>
        <taxon>Alicyclobacillus</taxon>
    </lineage>
</organism>
<sequence length="486" mass="53829">MSESTDTLQPAFRAYRDLSEYNSDGICLIDRDGNIVEANRKCEAISGYAKAELLGKHCTELLLSPDAQSANAWFASGLHGAILHSTGLRLKTKAGKQVPVVYSRVPVIVDEQVIALCVIIKDMSRPHETEQQLARSQQWLESTQRIAHLGCWEFDPVNLRSMWSEELFRIYGIEHKGSGYVDLATVIRYIHPEDQERFIASAQALAEGKPYDVDFRIIRPDGDVRVIHSKRQLFVDDHGETKFIGTAQDITEHKRTEELLLRSERLSAVGQLAAGVAHEIRNPLTVLKGFLKLLPVAEERKPYIEIMENELIHIEKVIEDLLALGKPQPQTFAKVNVVQVVQEVMALLKIQAVSKCIDAELNVEPSAETALVEGDAFELKQAFIHLVKNAIEAAPNAGKVAVHIQLEGDDAMRIDVIDNGTGLSEETVRKLGTPFYTTKEDATGLGLLVSQQIISMHRGQLKIASLVGTGTTVSVILPRLKGARKS</sequence>
<evidence type="ECO:0000313" key="13">
    <source>
        <dbReference type="Proteomes" id="UP001232973"/>
    </source>
</evidence>
<feature type="domain" description="PAS" evidence="10">
    <location>
        <begin position="11"/>
        <end position="66"/>
    </location>
</feature>
<evidence type="ECO:0000256" key="7">
    <source>
        <dbReference type="ARBA" id="ARBA00022840"/>
    </source>
</evidence>
<keyword evidence="4" id="KW-0808">Transferase</keyword>
<feature type="domain" description="PAC" evidence="11">
    <location>
        <begin position="211"/>
        <end position="262"/>
    </location>
</feature>
<evidence type="ECO:0000259" key="11">
    <source>
        <dbReference type="PROSITE" id="PS50113"/>
    </source>
</evidence>
<dbReference type="InterPro" id="IPR035965">
    <property type="entry name" value="PAS-like_dom_sf"/>
</dbReference>
<keyword evidence="3" id="KW-0597">Phosphoprotein</keyword>
<dbReference type="InterPro" id="IPR000700">
    <property type="entry name" value="PAS-assoc_C"/>
</dbReference>
<dbReference type="PANTHER" id="PTHR43065:SF10">
    <property type="entry name" value="PEROXIDE STRESS-ACTIVATED HISTIDINE KINASE MAK3"/>
    <property type="match status" value="1"/>
</dbReference>
<dbReference type="SMART" id="SM00387">
    <property type="entry name" value="HATPase_c"/>
    <property type="match status" value="1"/>
</dbReference>
<proteinExistence type="predicted"/>
<dbReference type="EMBL" id="JAUSTP010000001">
    <property type="protein sequence ID" value="MDQ0188381.1"/>
    <property type="molecule type" value="Genomic_DNA"/>
</dbReference>
<dbReference type="PANTHER" id="PTHR43065">
    <property type="entry name" value="SENSOR HISTIDINE KINASE"/>
    <property type="match status" value="1"/>
</dbReference>
<keyword evidence="5" id="KW-0547">Nucleotide-binding</keyword>
<dbReference type="InterPro" id="IPR003661">
    <property type="entry name" value="HisK_dim/P_dom"/>
</dbReference>
<evidence type="ECO:0000313" key="12">
    <source>
        <dbReference type="EMBL" id="MDQ0188381.1"/>
    </source>
</evidence>
<name>A0ABT9XDL1_9BACL</name>
<evidence type="ECO:0000256" key="3">
    <source>
        <dbReference type="ARBA" id="ARBA00022553"/>
    </source>
</evidence>
<dbReference type="CDD" id="cd00130">
    <property type="entry name" value="PAS"/>
    <property type="match status" value="2"/>
</dbReference>
<feature type="domain" description="Histidine kinase" evidence="9">
    <location>
        <begin position="275"/>
        <end position="481"/>
    </location>
</feature>
<evidence type="ECO:0000256" key="1">
    <source>
        <dbReference type="ARBA" id="ARBA00000085"/>
    </source>
</evidence>
<comment type="caution">
    <text evidence="12">The sequence shown here is derived from an EMBL/GenBank/DDBJ whole genome shotgun (WGS) entry which is preliminary data.</text>
</comment>
<dbReference type="InterPro" id="IPR005467">
    <property type="entry name" value="His_kinase_dom"/>
</dbReference>
<dbReference type="SMART" id="SM00086">
    <property type="entry name" value="PAC"/>
    <property type="match status" value="2"/>
</dbReference>
<evidence type="ECO:0000259" key="10">
    <source>
        <dbReference type="PROSITE" id="PS50112"/>
    </source>
</evidence>
<dbReference type="Gene3D" id="2.10.70.100">
    <property type="match status" value="1"/>
</dbReference>
<dbReference type="InterPro" id="IPR013655">
    <property type="entry name" value="PAS_fold_3"/>
</dbReference>
<dbReference type="PROSITE" id="PS50112">
    <property type="entry name" value="PAS"/>
    <property type="match status" value="1"/>
</dbReference>
<evidence type="ECO:0000256" key="5">
    <source>
        <dbReference type="ARBA" id="ARBA00022741"/>
    </source>
</evidence>
<dbReference type="Pfam" id="PF02518">
    <property type="entry name" value="HATPase_c"/>
    <property type="match status" value="1"/>
</dbReference>
<dbReference type="InterPro" id="IPR003594">
    <property type="entry name" value="HATPase_dom"/>
</dbReference>
<dbReference type="Proteomes" id="UP001232973">
    <property type="component" value="Unassembled WGS sequence"/>
</dbReference>
<keyword evidence="13" id="KW-1185">Reference proteome</keyword>
<dbReference type="PRINTS" id="PR00344">
    <property type="entry name" value="BCTRLSENSOR"/>
</dbReference>
<dbReference type="Pfam" id="PF08447">
    <property type="entry name" value="PAS_3"/>
    <property type="match status" value="1"/>
</dbReference>
<dbReference type="RefSeq" id="WP_274455786.1">
    <property type="nucleotide sequence ID" value="NZ_CP067097.1"/>
</dbReference>
<dbReference type="InterPro" id="IPR001610">
    <property type="entry name" value="PAC"/>
</dbReference>
<dbReference type="InterPro" id="IPR004358">
    <property type="entry name" value="Sig_transdc_His_kin-like_C"/>
</dbReference>
<dbReference type="SMART" id="SM00091">
    <property type="entry name" value="PAS"/>
    <property type="match status" value="2"/>
</dbReference>